<comment type="cofactor">
    <cofactor evidence="1">
        <name>pyridoxal 5'-phosphate</name>
        <dbReference type="ChEBI" id="CHEBI:597326"/>
    </cofactor>
</comment>
<comment type="similarity">
    <text evidence="5">Belongs to the class-III pyridoxal-phosphate-dependent aminotransferase family.</text>
</comment>
<dbReference type="Gene3D" id="3.90.1150.10">
    <property type="entry name" value="Aspartate Aminotransferase, domain 1"/>
    <property type="match status" value="1"/>
</dbReference>
<keyword evidence="2 7" id="KW-0032">Aminotransferase</keyword>
<dbReference type="AlphaFoldDB" id="A0A4R1GGA1"/>
<keyword evidence="3 7" id="KW-0808">Transferase</keyword>
<feature type="compositionally biased region" description="Polar residues" evidence="6">
    <location>
        <begin position="1"/>
        <end position="18"/>
    </location>
</feature>
<dbReference type="PANTHER" id="PTHR11986">
    <property type="entry name" value="AMINOTRANSFERASE CLASS III"/>
    <property type="match status" value="1"/>
</dbReference>
<feature type="region of interest" description="Disordered" evidence="6">
    <location>
        <begin position="1"/>
        <end position="23"/>
    </location>
</feature>
<keyword evidence="4 5" id="KW-0663">Pyridoxal phosphate</keyword>
<gene>
    <name evidence="7" type="ORF">CLV83_2613</name>
</gene>
<evidence type="ECO:0000256" key="4">
    <source>
        <dbReference type="ARBA" id="ARBA00022898"/>
    </source>
</evidence>
<dbReference type="EMBL" id="SMFU01000009">
    <property type="protein sequence ID" value="TCK05685.1"/>
    <property type="molecule type" value="Genomic_DNA"/>
</dbReference>
<accession>A0A4R1GGA1</accession>
<evidence type="ECO:0000256" key="1">
    <source>
        <dbReference type="ARBA" id="ARBA00001933"/>
    </source>
</evidence>
<dbReference type="FunFam" id="3.40.640.10:FF:000004">
    <property type="entry name" value="Acetylornithine aminotransferase"/>
    <property type="match status" value="1"/>
</dbReference>
<dbReference type="GO" id="GO:0030170">
    <property type="term" value="F:pyridoxal phosphate binding"/>
    <property type="evidence" value="ECO:0007669"/>
    <property type="project" value="InterPro"/>
</dbReference>
<dbReference type="InterPro" id="IPR015421">
    <property type="entry name" value="PyrdxlP-dep_Trfase_major"/>
</dbReference>
<evidence type="ECO:0000256" key="5">
    <source>
        <dbReference type="RuleBase" id="RU003560"/>
    </source>
</evidence>
<dbReference type="CDD" id="cd00610">
    <property type="entry name" value="OAT_like"/>
    <property type="match status" value="1"/>
</dbReference>
<dbReference type="InterPro" id="IPR015422">
    <property type="entry name" value="PyrdxlP-dep_Trfase_small"/>
</dbReference>
<evidence type="ECO:0000313" key="8">
    <source>
        <dbReference type="Proteomes" id="UP000294546"/>
    </source>
</evidence>
<organism evidence="7 8">
    <name type="scientific">Marinobacterium mangrovicola</name>
    <dbReference type="NCBI Taxonomy" id="1476959"/>
    <lineage>
        <taxon>Bacteria</taxon>
        <taxon>Pseudomonadati</taxon>
        <taxon>Pseudomonadota</taxon>
        <taxon>Gammaproteobacteria</taxon>
        <taxon>Oceanospirillales</taxon>
        <taxon>Oceanospirillaceae</taxon>
        <taxon>Marinobacterium</taxon>
    </lineage>
</organism>
<dbReference type="RefSeq" id="WP_243642384.1">
    <property type="nucleotide sequence ID" value="NZ_SMFU01000009.1"/>
</dbReference>
<dbReference type="InterPro" id="IPR005814">
    <property type="entry name" value="Aminotrans_3"/>
</dbReference>
<dbReference type="InterPro" id="IPR015424">
    <property type="entry name" value="PyrdxlP-dep_Trfase"/>
</dbReference>
<dbReference type="PROSITE" id="PS00600">
    <property type="entry name" value="AA_TRANSFER_CLASS_3"/>
    <property type="match status" value="1"/>
</dbReference>
<dbReference type="GO" id="GO:0042802">
    <property type="term" value="F:identical protein binding"/>
    <property type="evidence" value="ECO:0007669"/>
    <property type="project" value="TreeGrafter"/>
</dbReference>
<dbReference type="InterPro" id="IPR049704">
    <property type="entry name" value="Aminotrans_3_PPA_site"/>
</dbReference>
<evidence type="ECO:0000313" key="7">
    <source>
        <dbReference type="EMBL" id="TCK05685.1"/>
    </source>
</evidence>
<sequence length="424" mass="45177">MSIFKSKSSMNPSSTHTGLNNSLNNSLKNSLKNSFNNSDYNALMQIAPRPEITFTRGAGSYLFDEQNNAWLDFVQGWAVNTLGHSPQAISGALIAQSQTLLNPGPAFYNGPAVKLANRLTTLSGMDQVFFANSGAEANEGAIKLARKWGSKHKNGAWKIITFENGFHGRTLATMSATGKPAFEPLFNPKVPGFTKVPYGDLDAVAAAIDSETCAIMLEPIQGEAGVVPASAEFLQGLRALADQHNLLLMLDEVQTGIGRTGSLFRYQALGIEPDVLTLAKGLGGGVPISALLAKQHASCFDYGDQGGTFNGNPLVCAAALAVIEQVTSEGFMEQVNLSSQTLSELLTDLSSQYGMGQVRGAGLLLALDTGRIDAPTLVKHAFDLGLMLNAPRPNSLRFMPALNVSGEEIVEMGRLLEMAIQRTL</sequence>
<protein>
    <submittedName>
        <fullName evidence="7">Acetylornithine/N-succinyldiaminopimelate aminotransferase</fullName>
    </submittedName>
</protein>
<name>A0A4R1GGA1_9GAMM</name>
<keyword evidence="8" id="KW-1185">Reference proteome</keyword>
<comment type="caution">
    <text evidence="7">The sequence shown here is derived from an EMBL/GenBank/DDBJ whole genome shotgun (WGS) entry which is preliminary data.</text>
</comment>
<dbReference type="InterPro" id="IPR050103">
    <property type="entry name" value="Class-III_PLP-dep_AT"/>
</dbReference>
<dbReference type="PIRSF" id="PIRSF000521">
    <property type="entry name" value="Transaminase_4ab_Lys_Orn"/>
    <property type="match status" value="1"/>
</dbReference>
<dbReference type="GO" id="GO:0008483">
    <property type="term" value="F:transaminase activity"/>
    <property type="evidence" value="ECO:0007669"/>
    <property type="project" value="UniProtKB-KW"/>
</dbReference>
<dbReference type="SUPFAM" id="SSF53383">
    <property type="entry name" value="PLP-dependent transferases"/>
    <property type="match status" value="1"/>
</dbReference>
<dbReference type="Pfam" id="PF00202">
    <property type="entry name" value="Aminotran_3"/>
    <property type="match status" value="1"/>
</dbReference>
<dbReference type="Gene3D" id="3.40.640.10">
    <property type="entry name" value="Type I PLP-dependent aspartate aminotransferase-like (Major domain)"/>
    <property type="match status" value="1"/>
</dbReference>
<dbReference type="NCBIfam" id="NF002985">
    <property type="entry name" value="PRK03715.1"/>
    <property type="match status" value="1"/>
</dbReference>
<dbReference type="NCBIfam" id="NF002325">
    <property type="entry name" value="PRK01278.1"/>
    <property type="match status" value="1"/>
</dbReference>
<dbReference type="PANTHER" id="PTHR11986:SF79">
    <property type="entry name" value="ACETYLORNITHINE AMINOTRANSFERASE, MITOCHONDRIAL"/>
    <property type="match status" value="1"/>
</dbReference>
<evidence type="ECO:0000256" key="6">
    <source>
        <dbReference type="SAM" id="MobiDB-lite"/>
    </source>
</evidence>
<proteinExistence type="inferred from homology"/>
<evidence type="ECO:0000256" key="2">
    <source>
        <dbReference type="ARBA" id="ARBA00022576"/>
    </source>
</evidence>
<reference evidence="7 8" key="1">
    <citation type="submission" date="2019-03" db="EMBL/GenBank/DDBJ databases">
        <title>Genomic Encyclopedia of Archaeal and Bacterial Type Strains, Phase II (KMG-II): from individual species to whole genera.</title>
        <authorList>
            <person name="Goeker M."/>
        </authorList>
    </citation>
    <scope>NUCLEOTIDE SEQUENCE [LARGE SCALE GENOMIC DNA]</scope>
    <source>
        <strain evidence="7 8">DSM 27697</strain>
    </source>
</reference>
<dbReference type="Proteomes" id="UP000294546">
    <property type="component" value="Unassembled WGS sequence"/>
</dbReference>
<evidence type="ECO:0000256" key="3">
    <source>
        <dbReference type="ARBA" id="ARBA00022679"/>
    </source>
</evidence>